<evidence type="ECO:0000313" key="2">
    <source>
        <dbReference type="Proteomes" id="UP000184368"/>
    </source>
</evidence>
<proteinExistence type="predicted"/>
<sequence length="88" mass="10107">MLLFTTDQLITRLFFQSAENLQKELSASGWKKNPFRAHEYFKTITEHEGELQGMNIEGEIERNTLVASPRRTKFKLLPLHAVFLGKGG</sequence>
<dbReference type="Proteomes" id="UP000184368">
    <property type="component" value="Unassembled WGS sequence"/>
</dbReference>
<evidence type="ECO:0000313" key="1">
    <source>
        <dbReference type="EMBL" id="SHF15615.1"/>
    </source>
</evidence>
<reference evidence="1 2" key="1">
    <citation type="submission" date="2016-11" db="EMBL/GenBank/DDBJ databases">
        <authorList>
            <person name="Jaros S."/>
            <person name="Januszkiewicz K."/>
            <person name="Wedrychowicz H."/>
        </authorList>
    </citation>
    <scope>NUCLEOTIDE SEQUENCE [LARGE SCALE GENOMIC DNA]</scope>
    <source>
        <strain evidence="1 2">DSM 26897</strain>
    </source>
</reference>
<keyword evidence="2" id="KW-1185">Reference proteome</keyword>
<name>A0A1M4ZCD4_9BACT</name>
<protein>
    <submittedName>
        <fullName evidence="1">Uncharacterized protein</fullName>
    </submittedName>
</protein>
<accession>A0A1M4ZCD4</accession>
<organism evidence="1 2">
    <name type="scientific">Cnuella takakiae</name>
    <dbReference type="NCBI Taxonomy" id="1302690"/>
    <lineage>
        <taxon>Bacteria</taxon>
        <taxon>Pseudomonadati</taxon>
        <taxon>Bacteroidota</taxon>
        <taxon>Chitinophagia</taxon>
        <taxon>Chitinophagales</taxon>
        <taxon>Chitinophagaceae</taxon>
        <taxon>Cnuella</taxon>
    </lineage>
</organism>
<gene>
    <name evidence="1" type="ORF">SAMN05444008_105169</name>
</gene>
<dbReference type="EMBL" id="FQUO01000005">
    <property type="protein sequence ID" value="SHF15615.1"/>
    <property type="molecule type" value="Genomic_DNA"/>
</dbReference>
<dbReference type="AlphaFoldDB" id="A0A1M4ZCD4"/>